<dbReference type="EMBL" id="LR214986">
    <property type="protein sequence ID" value="VEU64816.1"/>
    <property type="molecule type" value="Genomic_DNA"/>
</dbReference>
<geneLocation type="plasmid" evidence="1 2">
    <name>13</name>
</geneLocation>
<evidence type="ECO:0000313" key="2">
    <source>
        <dbReference type="Proteomes" id="UP000289506"/>
    </source>
</evidence>
<sequence>MLAFKNKINSDITEEDLKRQINGSVTKKITPLLSNTFKQTKNHKKLNNFKIQNIVENITTIMFIMNMINY</sequence>
<dbReference type="AlphaFoldDB" id="A0A449AIQ0"/>
<gene>
    <name evidence="1" type="ORF">NCTC10142_00576</name>
</gene>
<proteinExistence type="predicted"/>
<dbReference type="RefSeq" id="WP_129720671.1">
    <property type="nucleotide sequence ID" value="NZ_LR214986.1"/>
</dbReference>
<keyword evidence="1" id="KW-0614">Plasmid</keyword>
<organism evidence="1 2">
    <name type="scientific">Mycoplasmopsis cynos</name>
    <dbReference type="NCBI Taxonomy" id="171284"/>
    <lineage>
        <taxon>Bacteria</taxon>
        <taxon>Bacillati</taxon>
        <taxon>Mycoplasmatota</taxon>
        <taxon>Mycoplasmoidales</taxon>
        <taxon>Metamycoplasmataceae</taxon>
        <taxon>Mycoplasmopsis</taxon>
    </lineage>
</organism>
<name>A0A449AIQ0_9BACT</name>
<reference evidence="1 2" key="1">
    <citation type="submission" date="2019-01" db="EMBL/GenBank/DDBJ databases">
        <authorList>
            <consortium name="Pathogen Informatics"/>
        </authorList>
    </citation>
    <scope>NUCLEOTIDE SEQUENCE [LARGE SCALE GENOMIC DNA]</scope>
    <source>
        <strain evidence="1 2">NCTC10142</strain>
        <plasmid evidence="2">13</plasmid>
    </source>
</reference>
<evidence type="ECO:0000313" key="1">
    <source>
        <dbReference type="EMBL" id="VEU64816.1"/>
    </source>
</evidence>
<dbReference type="Proteomes" id="UP000289506">
    <property type="component" value="Plasmid 13"/>
</dbReference>
<protein>
    <submittedName>
        <fullName evidence="1">Uncharacterized protein</fullName>
    </submittedName>
</protein>
<accession>A0A449AIQ0</accession>